<feature type="region of interest" description="Disordered" evidence="1">
    <location>
        <begin position="1"/>
        <end position="29"/>
    </location>
</feature>
<evidence type="ECO:0008006" key="4">
    <source>
        <dbReference type="Google" id="ProtNLM"/>
    </source>
</evidence>
<dbReference type="AlphaFoldDB" id="A0A679GWB5"/>
<evidence type="ECO:0000256" key="1">
    <source>
        <dbReference type="SAM" id="MobiDB-lite"/>
    </source>
</evidence>
<dbReference type="EMBL" id="AP022642">
    <property type="protein sequence ID" value="BCA30254.1"/>
    <property type="molecule type" value="Genomic_DNA"/>
</dbReference>
<gene>
    <name evidence="2" type="ORF">PtoMrB4_42310</name>
</gene>
<dbReference type="InterPro" id="IPR010982">
    <property type="entry name" value="Lambda_DNA-bd_dom_sf"/>
</dbReference>
<organism evidence="2 3">
    <name type="scientific">Metapseudomonas otitidis</name>
    <dbReference type="NCBI Taxonomy" id="319939"/>
    <lineage>
        <taxon>Bacteria</taxon>
        <taxon>Pseudomonadati</taxon>
        <taxon>Pseudomonadota</taxon>
        <taxon>Gammaproteobacteria</taxon>
        <taxon>Pseudomonadales</taxon>
        <taxon>Pseudomonadaceae</taxon>
        <taxon>Metapseudomonas</taxon>
    </lineage>
</organism>
<dbReference type="KEGG" id="poj:PtoMrB4_42310"/>
<evidence type="ECO:0000313" key="3">
    <source>
        <dbReference type="Proteomes" id="UP000501237"/>
    </source>
</evidence>
<accession>A0A679GWB5</accession>
<reference evidence="2 3" key="1">
    <citation type="journal article" date="2020" name="Microbiol. Resour. Announc.">
        <title>Complete genome sequence of Pseudomonas otitidis strain MrB4, isolated from Lake Biwa in Japan.</title>
        <authorList>
            <person name="Miyazaki K."/>
            <person name="Hase E."/>
            <person name="Maruya T."/>
        </authorList>
    </citation>
    <scope>NUCLEOTIDE SEQUENCE [LARGE SCALE GENOMIC DNA]</scope>
    <source>
        <strain evidence="2 3">MrB4</strain>
    </source>
</reference>
<dbReference type="GO" id="GO:0003677">
    <property type="term" value="F:DNA binding"/>
    <property type="evidence" value="ECO:0007669"/>
    <property type="project" value="InterPro"/>
</dbReference>
<evidence type="ECO:0000313" key="2">
    <source>
        <dbReference type="EMBL" id="BCA30254.1"/>
    </source>
</evidence>
<dbReference type="Gene3D" id="1.10.260.40">
    <property type="entry name" value="lambda repressor-like DNA-binding domains"/>
    <property type="match status" value="1"/>
</dbReference>
<sequence length="89" mass="9600">MQTAGDRARALIKRLGPKKASELGGGNHDRWRSVSKGAVRVSTEEIDVLVKAYPQYAFWLACGQIAPEIGQTSPAYDDTHPDSSPSSAE</sequence>
<dbReference type="Proteomes" id="UP000501237">
    <property type="component" value="Chromosome"/>
</dbReference>
<protein>
    <recommendedName>
        <fullName evidence="4">DNA-binding protein</fullName>
    </recommendedName>
</protein>
<feature type="region of interest" description="Disordered" evidence="1">
    <location>
        <begin position="70"/>
        <end position="89"/>
    </location>
</feature>
<name>A0A679GWB5_9GAMM</name>
<proteinExistence type="predicted"/>